<proteinExistence type="predicted"/>
<name>A0AAN9Q6A2_CANGL</name>
<dbReference type="AlphaFoldDB" id="A0AAN9Q6A2"/>
<comment type="caution">
    <text evidence="1">The sequence shown here is derived from an EMBL/GenBank/DDBJ whole genome shotgun (WGS) entry which is preliminary data.</text>
</comment>
<dbReference type="Proteomes" id="UP001367508">
    <property type="component" value="Unassembled WGS sequence"/>
</dbReference>
<gene>
    <name evidence="1" type="ORF">VNO77_27238</name>
</gene>
<sequence>MTLQFKMKGPFLGGGEKNLERETSEDFALKKDSRGKTSRAFLFKDSWTWLACGRPSIQQPSFGNLGEGLAAFLVLKLQLQDLDALAKKTMDYVRSVIPNTPV</sequence>
<dbReference type="EMBL" id="JAYMYQ010000006">
    <property type="protein sequence ID" value="KAK7323747.1"/>
    <property type="molecule type" value="Genomic_DNA"/>
</dbReference>
<evidence type="ECO:0000313" key="1">
    <source>
        <dbReference type="EMBL" id="KAK7323747.1"/>
    </source>
</evidence>
<reference evidence="1 2" key="1">
    <citation type="submission" date="2024-01" db="EMBL/GenBank/DDBJ databases">
        <title>The genomes of 5 underutilized Papilionoideae crops provide insights into root nodulation and disease resistanc.</title>
        <authorList>
            <person name="Jiang F."/>
        </authorList>
    </citation>
    <scope>NUCLEOTIDE SEQUENCE [LARGE SCALE GENOMIC DNA]</scope>
    <source>
        <strain evidence="1">LVBAO_FW01</strain>
        <tissue evidence="1">Leaves</tissue>
    </source>
</reference>
<protein>
    <submittedName>
        <fullName evidence="1">Uncharacterized protein</fullName>
    </submittedName>
</protein>
<keyword evidence="2" id="KW-1185">Reference proteome</keyword>
<evidence type="ECO:0000313" key="2">
    <source>
        <dbReference type="Proteomes" id="UP001367508"/>
    </source>
</evidence>
<accession>A0AAN9Q6A2</accession>
<organism evidence="1 2">
    <name type="scientific">Canavalia gladiata</name>
    <name type="common">Sword bean</name>
    <name type="synonym">Dolichos gladiatus</name>
    <dbReference type="NCBI Taxonomy" id="3824"/>
    <lineage>
        <taxon>Eukaryota</taxon>
        <taxon>Viridiplantae</taxon>
        <taxon>Streptophyta</taxon>
        <taxon>Embryophyta</taxon>
        <taxon>Tracheophyta</taxon>
        <taxon>Spermatophyta</taxon>
        <taxon>Magnoliopsida</taxon>
        <taxon>eudicotyledons</taxon>
        <taxon>Gunneridae</taxon>
        <taxon>Pentapetalae</taxon>
        <taxon>rosids</taxon>
        <taxon>fabids</taxon>
        <taxon>Fabales</taxon>
        <taxon>Fabaceae</taxon>
        <taxon>Papilionoideae</taxon>
        <taxon>50 kb inversion clade</taxon>
        <taxon>NPAAA clade</taxon>
        <taxon>indigoferoid/millettioid clade</taxon>
        <taxon>Phaseoleae</taxon>
        <taxon>Canavalia</taxon>
    </lineage>
</organism>